<feature type="compositionally biased region" description="Polar residues" evidence="1">
    <location>
        <begin position="18"/>
        <end position="36"/>
    </location>
</feature>
<evidence type="ECO:0000256" key="1">
    <source>
        <dbReference type="SAM" id="MobiDB-lite"/>
    </source>
</evidence>
<accession>A0A8S5SUW1</accession>
<dbReference type="EMBL" id="BK032682">
    <property type="protein sequence ID" value="DAF54726.1"/>
    <property type="molecule type" value="Genomic_DNA"/>
</dbReference>
<dbReference type="GO" id="GO:0007229">
    <property type="term" value="P:integrin-mediated signaling pathway"/>
    <property type="evidence" value="ECO:0007669"/>
    <property type="project" value="UniProtKB-KW"/>
</dbReference>
<name>A0A8S5SUW1_9CAUD</name>
<reference evidence="2" key="1">
    <citation type="journal article" date="2021" name="Proc. Natl. Acad. Sci. U.S.A.">
        <title>A Catalog of Tens of Thousands of Viruses from Human Metagenomes Reveals Hidden Associations with Chronic Diseases.</title>
        <authorList>
            <person name="Tisza M.J."/>
            <person name="Buck C.B."/>
        </authorList>
    </citation>
    <scope>NUCLEOTIDE SEQUENCE</scope>
    <source>
        <strain evidence="2">CtqPo10</strain>
    </source>
</reference>
<keyword evidence="2" id="KW-0401">Integrin</keyword>
<evidence type="ECO:0000313" key="2">
    <source>
        <dbReference type="EMBL" id="DAF54726.1"/>
    </source>
</evidence>
<organism evidence="2">
    <name type="scientific">Siphoviridae sp. ctqPo10</name>
    <dbReference type="NCBI Taxonomy" id="2827948"/>
    <lineage>
        <taxon>Viruses</taxon>
        <taxon>Duplodnaviria</taxon>
        <taxon>Heunggongvirae</taxon>
        <taxon>Uroviricota</taxon>
        <taxon>Caudoviricetes</taxon>
    </lineage>
</organism>
<protein>
    <submittedName>
        <fullName evidence="2">Integrin alpha-IIb, Integrin beta-3, Monoclonal, cell adhesion, blood clotting</fullName>
    </submittedName>
</protein>
<proteinExistence type="predicted"/>
<sequence>MGYGSWTRASYTSYSKSVGRSVSKDGTISGSNSNQDMFKATNIDPALNPKNVIRECCDTEEHPNTVPVILALDVTGSMGQAAVEVAKKLNVIMTKLYEKVTDVEFLIMGIGDLACDIYPIQASQFESDIRIAEQLDKIYFEFGGGGNNYESYTAAWYFGSRHTKLDCLNRGRKGIIITMGDEQLNPYLPLRGRYSGLIEATGDNLQDDVETKDLYNEVSKKFNIYHLDVNHGRRWDEDEIETSYRKYLDDVHFRKVTMDSITNEIVDIIINEAENNVVNSVTTSSGSEEITW</sequence>
<feature type="region of interest" description="Disordered" evidence="1">
    <location>
        <begin position="18"/>
        <end position="37"/>
    </location>
</feature>